<name>A0ABQ3HTG1_9ACTN</name>
<gene>
    <name evidence="2" type="ORF">GCM10011376_37200</name>
</gene>
<proteinExistence type="predicted"/>
<sequence>MQIDAAAARDRVSLEHIDELVEIDGKLLNNGAGPAPRLPVNAATRSSSPSQTLSHNSVTHRSASARSTNVLGQRREQPITD</sequence>
<organism evidence="2 3">
    <name type="scientific">Nocardioides flavus</name>
    <name type="common">ex Wang et al. 2016</name>
    <dbReference type="NCBI Taxonomy" id="2058780"/>
    <lineage>
        <taxon>Bacteria</taxon>
        <taxon>Bacillati</taxon>
        <taxon>Actinomycetota</taxon>
        <taxon>Actinomycetes</taxon>
        <taxon>Propionibacteriales</taxon>
        <taxon>Nocardioidaceae</taxon>
        <taxon>Nocardioides</taxon>
    </lineage>
</organism>
<reference evidence="3" key="1">
    <citation type="journal article" date="2019" name="Int. J. Syst. Evol. Microbiol.">
        <title>The Global Catalogue of Microorganisms (GCM) 10K type strain sequencing project: providing services to taxonomists for standard genome sequencing and annotation.</title>
        <authorList>
            <consortium name="The Broad Institute Genomics Platform"/>
            <consortium name="The Broad Institute Genome Sequencing Center for Infectious Disease"/>
            <person name="Wu L."/>
            <person name="Ma J."/>
        </authorList>
    </citation>
    <scope>NUCLEOTIDE SEQUENCE [LARGE SCALE GENOMIC DNA]</scope>
    <source>
        <strain evidence="3">CGMCC 1.12791</strain>
    </source>
</reference>
<evidence type="ECO:0000313" key="3">
    <source>
        <dbReference type="Proteomes" id="UP000597341"/>
    </source>
</evidence>
<accession>A0ABQ3HTG1</accession>
<feature type="compositionally biased region" description="Polar residues" evidence="1">
    <location>
        <begin position="43"/>
        <end position="71"/>
    </location>
</feature>
<dbReference type="Proteomes" id="UP000597341">
    <property type="component" value="Unassembled WGS sequence"/>
</dbReference>
<dbReference type="RefSeq" id="WP_191280987.1">
    <property type="nucleotide sequence ID" value="NZ_BNAD01000017.1"/>
</dbReference>
<feature type="region of interest" description="Disordered" evidence="1">
    <location>
        <begin position="29"/>
        <end position="81"/>
    </location>
</feature>
<dbReference type="EMBL" id="BNAD01000017">
    <property type="protein sequence ID" value="GHE19110.1"/>
    <property type="molecule type" value="Genomic_DNA"/>
</dbReference>
<protein>
    <submittedName>
        <fullName evidence="2">Uncharacterized protein</fullName>
    </submittedName>
</protein>
<comment type="caution">
    <text evidence="2">The sequence shown here is derived from an EMBL/GenBank/DDBJ whole genome shotgun (WGS) entry which is preliminary data.</text>
</comment>
<keyword evidence="3" id="KW-1185">Reference proteome</keyword>
<evidence type="ECO:0000313" key="2">
    <source>
        <dbReference type="EMBL" id="GHE19110.1"/>
    </source>
</evidence>
<evidence type="ECO:0000256" key="1">
    <source>
        <dbReference type="SAM" id="MobiDB-lite"/>
    </source>
</evidence>